<keyword evidence="1" id="KW-0472">Membrane</keyword>
<evidence type="ECO:0000313" key="2">
    <source>
        <dbReference type="EMBL" id="MBB5048534.1"/>
    </source>
</evidence>
<sequence length="96" mass="9847">MITPSFLIEAIGFLAGSLAALSGLPRLREAMASSAVARGENTTRNAMLVAANLLWIVVGSAQGLPSLTIMCAVSAALNGTVLILALRAKRLPESPS</sequence>
<protein>
    <recommendedName>
        <fullName evidence="4">MtN3 and saliva related transmembrane protein</fullName>
    </recommendedName>
</protein>
<dbReference type="EMBL" id="JACHIH010000022">
    <property type="protein sequence ID" value="MBB5048534.1"/>
    <property type="molecule type" value="Genomic_DNA"/>
</dbReference>
<evidence type="ECO:0000256" key="1">
    <source>
        <dbReference type="SAM" id="Phobius"/>
    </source>
</evidence>
<keyword evidence="1" id="KW-0812">Transmembrane</keyword>
<organism evidence="2 3">
    <name type="scientific">Rhodopseudomonas rhenobacensis</name>
    <dbReference type="NCBI Taxonomy" id="87461"/>
    <lineage>
        <taxon>Bacteria</taxon>
        <taxon>Pseudomonadati</taxon>
        <taxon>Pseudomonadota</taxon>
        <taxon>Alphaproteobacteria</taxon>
        <taxon>Hyphomicrobiales</taxon>
        <taxon>Nitrobacteraceae</taxon>
        <taxon>Rhodopseudomonas</taxon>
    </lineage>
</organism>
<dbReference type="RefSeq" id="WP_210313616.1">
    <property type="nucleotide sequence ID" value="NZ_JACHIH010000022.1"/>
</dbReference>
<keyword evidence="1" id="KW-1133">Transmembrane helix</keyword>
<dbReference type="AlphaFoldDB" id="A0A7W7Z5R7"/>
<reference evidence="2 3" key="1">
    <citation type="submission" date="2020-08" db="EMBL/GenBank/DDBJ databases">
        <title>Genomic Encyclopedia of Type Strains, Phase IV (KMG-IV): sequencing the most valuable type-strain genomes for metagenomic binning, comparative biology and taxonomic classification.</title>
        <authorList>
            <person name="Goeker M."/>
        </authorList>
    </citation>
    <scope>NUCLEOTIDE SEQUENCE [LARGE SCALE GENOMIC DNA]</scope>
    <source>
        <strain evidence="2 3">DSM 12706</strain>
    </source>
</reference>
<evidence type="ECO:0008006" key="4">
    <source>
        <dbReference type="Google" id="ProtNLM"/>
    </source>
</evidence>
<dbReference type="Gene3D" id="1.20.1280.290">
    <property type="match status" value="1"/>
</dbReference>
<feature type="transmembrane region" description="Helical" evidence="1">
    <location>
        <begin position="45"/>
        <end position="61"/>
    </location>
</feature>
<keyword evidence="3" id="KW-1185">Reference proteome</keyword>
<name>A0A7W7Z5R7_9BRAD</name>
<dbReference type="Proteomes" id="UP000542353">
    <property type="component" value="Unassembled WGS sequence"/>
</dbReference>
<accession>A0A7W7Z5R7</accession>
<evidence type="ECO:0000313" key="3">
    <source>
        <dbReference type="Proteomes" id="UP000542353"/>
    </source>
</evidence>
<proteinExistence type="predicted"/>
<feature type="transmembrane region" description="Helical" evidence="1">
    <location>
        <begin position="6"/>
        <end position="24"/>
    </location>
</feature>
<comment type="caution">
    <text evidence="2">The sequence shown here is derived from an EMBL/GenBank/DDBJ whole genome shotgun (WGS) entry which is preliminary data.</text>
</comment>
<gene>
    <name evidence="2" type="ORF">HNR60_003301</name>
</gene>